<proteinExistence type="predicted"/>
<evidence type="ECO:0000259" key="4">
    <source>
        <dbReference type="PROSITE" id="PS51084"/>
    </source>
</evidence>
<feature type="active site" description="Tele-AMP-histidine intermediate" evidence="1">
    <location>
        <position position="93"/>
    </location>
</feature>
<dbReference type="InterPro" id="IPR036265">
    <property type="entry name" value="HIT-like_sf"/>
</dbReference>
<evidence type="ECO:0000256" key="3">
    <source>
        <dbReference type="PROSITE-ProRule" id="PRU00464"/>
    </source>
</evidence>
<dbReference type="PRINTS" id="PR00332">
    <property type="entry name" value="HISTRIAD"/>
</dbReference>
<dbReference type="Proteomes" id="UP000305546">
    <property type="component" value="Unassembled WGS sequence"/>
</dbReference>
<dbReference type="AlphaFoldDB" id="A0A5C4LUU3"/>
<dbReference type="PANTHER" id="PTHR46648">
    <property type="entry name" value="HIT FAMILY PROTEIN 1"/>
    <property type="match status" value="1"/>
</dbReference>
<protein>
    <submittedName>
        <fullName evidence="5">HIT family protein</fullName>
    </submittedName>
</protein>
<dbReference type="Pfam" id="PF01230">
    <property type="entry name" value="HIT"/>
    <property type="match status" value="1"/>
</dbReference>
<evidence type="ECO:0000256" key="1">
    <source>
        <dbReference type="PIRSR" id="PIRSR601310-1"/>
    </source>
</evidence>
<dbReference type="EMBL" id="VDFW01000033">
    <property type="protein sequence ID" value="TNC21542.1"/>
    <property type="molecule type" value="Genomic_DNA"/>
</dbReference>
<dbReference type="GO" id="GO:0009117">
    <property type="term" value="P:nucleotide metabolic process"/>
    <property type="evidence" value="ECO:0007669"/>
    <property type="project" value="TreeGrafter"/>
</dbReference>
<dbReference type="Gene3D" id="3.30.428.10">
    <property type="entry name" value="HIT-like"/>
    <property type="match status" value="1"/>
</dbReference>
<feature type="domain" description="HIT" evidence="4">
    <location>
        <begin position="4"/>
        <end position="107"/>
    </location>
</feature>
<keyword evidence="6" id="KW-1185">Reference proteome</keyword>
<dbReference type="InterPro" id="IPR001310">
    <property type="entry name" value="Histidine_triad_HIT"/>
</dbReference>
<sequence>MPTLFSRIINGELPGQIVWRDEVVAAFLSINPMGPGHTLVVPRAEVDHWIDADDELLAHMHRVGHRLGEAIHAVWSPPRVGVLIAGFEVPHLHLHVFPAWRMADLEISKAQQNPDPAELAKNAESLRRALREAGHGEFVPA</sequence>
<organism evidence="5 6">
    <name type="scientific">Amycolatopsis alkalitolerans</name>
    <dbReference type="NCBI Taxonomy" id="2547244"/>
    <lineage>
        <taxon>Bacteria</taxon>
        <taxon>Bacillati</taxon>
        <taxon>Actinomycetota</taxon>
        <taxon>Actinomycetes</taxon>
        <taxon>Pseudonocardiales</taxon>
        <taxon>Pseudonocardiaceae</taxon>
        <taxon>Amycolatopsis</taxon>
    </lineage>
</organism>
<dbReference type="GO" id="GO:0003824">
    <property type="term" value="F:catalytic activity"/>
    <property type="evidence" value="ECO:0007669"/>
    <property type="project" value="InterPro"/>
</dbReference>
<feature type="short sequence motif" description="Histidine triad motif" evidence="2 3">
    <location>
        <begin position="91"/>
        <end position="95"/>
    </location>
</feature>
<dbReference type="InterPro" id="IPR011146">
    <property type="entry name" value="HIT-like"/>
</dbReference>
<dbReference type="SUPFAM" id="SSF54197">
    <property type="entry name" value="HIT-like"/>
    <property type="match status" value="1"/>
</dbReference>
<comment type="caution">
    <text evidence="5">The sequence shown here is derived from an EMBL/GenBank/DDBJ whole genome shotgun (WGS) entry which is preliminary data.</text>
</comment>
<dbReference type="RefSeq" id="WP_139099778.1">
    <property type="nucleotide sequence ID" value="NZ_VDFW01000033.1"/>
</dbReference>
<evidence type="ECO:0000313" key="5">
    <source>
        <dbReference type="EMBL" id="TNC21542.1"/>
    </source>
</evidence>
<dbReference type="PANTHER" id="PTHR46648:SF1">
    <property type="entry name" value="ADENOSINE 5'-MONOPHOSPHORAMIDASE HNT1"/>
    <property type="match status" value="1"/>
</dbReference>
<gene>
    <name evidence="5" type="ORF">FG385_27905</name>
</gene>
<evidence type="ECO:0000313" key="6">
    <source>
        <dbReference type="Proteomes" id="UP000305546"/>
    </source>
</evidence>
<evidence type="ECO:0000256" key="2">
    <source>
        <dbReference type="PIRSR" id="PIRSR601310-3"/>
    </source>
</evidence>
<name>A0A5C4LUU3_9PSEU</name>
<dbReference type="PROSITE" id="PS51084">
    <property type="entry name" value="HIT_2"/>
    <property type="match status" value="1"/>
</dbReference>
<dbReference type="OrthoDB" id="9784774at2"/>
<reference evidence="5 6" key="1">
    <citation type="submission" date="2019-06" db="EMBL/GenBank/DDBJ databases">
        <title>Amycolatopsis alkalitolerans sp. nov., isolated from Gastrodia elata Blume.</title>
        <authorList>
            <person name="Narsing Rao M.P."/>
            <person name="Li W.J."/>
        </authorList>
    </citation>
    <scope>NUCLEOTIDE SEQUENCE [LARGE SCALE GENOMIC DNA]</scope>
    <source>
        <strain evidence="5 6">SYSUP0005</strain>
    </source>
</reference>
<accession>A0A5C4LUU3</accession>